<dbReference type="Proteomes" id="UP001626593">
    <property type="component" value="Chromosome"/>
</dbReference>
<evidence type="ECO:0000313" key="2">
    <source>
        <dbReference type="EMBL" id="WRL48339.1"/>
    </source>
</evidence>
<dbReference type="SUPFAM" id="SSF103084">
    <property type="entry name" value="Holliday junction resolvase RusA"/>
    <property type="match status" value="1"/>
</dbReference>
<dbReference type="Gene3D" id="3.30.1330.70">
    <property type="entry name" value="Holliday junction resolvase RusA"/>
    <property type="match status" value="1"/>
</dbReference>
<dbReference type="RefSeq" id="WP_407280586.1">
    <property type="nucleotide sequence ID" value="NZ_CP141259.1"/>
</dbReference>
<gene>
    <name evidence="1" type="ORF">U5817_09550</name>
    <name evidence="2" type="ORF">U5817_09900</name>
</gene>
<dbReference type="InterPro" id="IPR008822">
    <property type="entry name" value="Endonuclease_RusA-like"/>
</dbReference>
<keyword evidence="3" id="KW-1185">Reference proteome</keyword>
<accession>A0ABZ1ASZ4</accession>
<reference evidence="2 3" key="1">
    <citation type="submission" date="2023-12" db="EMBL/GenBank/DDBJ databases">
        <title>A. evansii MAY27, complete genome.</title>
        <authorList>
            <person name="Wang Y."/>
        </authorList>
    </citation>
    <scope>NUCLEOTIDE SEQUENCE [LARGE SCALE GENOMIC DNA]</scope>
    <source>
        <strain evidence="2 3">MAY27</strain>
    </source>
</reference>
<dbReference type="EMBL" id="CP141259">
    <property type="protein sequence ID" value="WRL48269.1"/>
    <property type="molecule type" value="Genomic_DNA"/>
</dbReference>
<protein>
    <submittedName>
        <fullName evidence="2">RusA family crossover junction endodeoxyribonuclease</fullName>
    </submittedName>
</protein>
<proteinExistence type="predicted"/>
<dbReference type="EMBL" id="CP141259">
    <property type="protein sequence ID" value="WRL48339.1"/>
    <property type="molecule type" value="Genomic_DNA"/>
</dbReference>
<evidence type="ECO:0000313" key="1">
    <source>
        <dbReference type="EMBL" id="WRL48269.1"/>
    </source>
</evidence>
<organism evidence="2 3">
    <name type="scientific">Aromatoleum evansii</name>
    <name type="common">Azoarcus evansii</name>
    <dbReference type="NCBI Taxonomy" id="59406"/>
    <lineage>
        <taxon>Bacteria</taxon>
        <taxon>Pseudomonadati</taxon>
        <taxon>Pseudomonadota</taxon>
        <taxon>Betaproteobacteria</taxon>
        <taxon>Rhodocyclales</taxon>
        <taxon>Rhodocyclaceae</taxon>
        <taxon>Aromatoleum</taxon>
    </lineage>
</organism>
<name>A0ABZ1ASZ4_AROEV</name>
<evidence type="ECO:0000313" key="3">
    <source>
        <dbReference type="Proteomes" id="UP001626593"/>
    </source>
</evidence>
<dbReference type="Pfam" id="PF05866">
    <property type="entry name" value="RusA"/>
    <property type="match status" value="1"/>
</dbReference>
<dbReference type="InterPro" id="IPR036614">
    <property type="entry name" value="RusA-like_sf"/>
</dbReference>
<sequence>METNLSLPLGRQAAEGSTAGLLRDLGEAARGSVGEGAARGCEAGAPLDISFVIPGEPKGKGRHRSRIAKMGDGKQFIANYAPKETVEYENLVRMAASRAMAGRAPSELPVLVELVATCSVPASWSKKKQAAALMGEVMPTGKPDLDNIEKAVMDGMNKIVFRDDAQACRVVKGKRYGERPGVFVRVVELHARSAR</sequence>